<organism evidence="2 3">
    <name type="scientific">Channa striata</name>
    <name type="common">Snakehead murrel</name>
    <name type="synonym">Ophicephalus striatus</name>
    <dbReference type="NCBI Taxonomy" id="64152"/>
    <lineage>
        <taxon>Eukaryota</taxon>
        <taxon>Metazoa</taxon>
        <taxon>Chordata</taxon>
        <taxon>Craniata</taxon>
        <taxon>Vertebrata</taxon>
        <taxon>Euteleostomi</taxon>
        <taxon>Actinopterygii</taxon>
        <taxon>Neopterygii</taxon>
        <taxon>Teleostei</taxon>
        <taxon>Neoteleostei</taxon>
        <taxon>Acanthomorphata</taxon>
        <taxon>Anabantaria</taxon>
        <taxon>Anabantiformes</taxon>
        <taxon>Channoidei</taxon>
        <taxon>Channidae</taxon>
        <taxon>Channa</taxon>
    </lineage>
</organism>
<proteinExistence type="predicted"/>
<sequence length="68" mass="7697">MSNTHTCPAEGTPVRRKRTLSKSAAKARDIRRITDFFAKRRRTTTDSKILLSPFQTSSSEAALCRTIR</sequence>
<keyword evidence="3" id="KW-1185">Reference proteome</keyword>
<reference evidence="2" key="1">
    <citation type="submission" date="2023-07" db="EMBL/GenBank/DDBJ databases">
        <title>Chromosome-level Genome Assembly of Striped Snakehead (Channa striata).</title>
        <authorList>
            <person name="Liu H."/>
        </authorList>
    </citation>
    <scope>NUCLEOTIDE SEQUENCE</scope>
    <source>
        <strain evidence="2">Gz</strain>
        <tissue evidence="2">Muscle</tissue>
    </source>
</reference>
<name>A0AA88NCV6_CHASR</name>
<evidence type="ECO:0000313" key="3">
    <source>
        <dbReference type="Proteomes" id="UP001187415"/>
    </source>
</evidence>
<dbReference type="Proteomes" id="UP001187415">
    <property type="component" value="Unassembled WGS sequence"/>
</dbReference>
<dbReference type="AlphaFoldDB" id="A0AA88NCV6"/>
<accession>A0AA88NCV6</accession>
<evidence type="ECO:0000256" key="1">
    <source>
        <dbReference type="SAM" id="MobiDB-lite"/>
    </source>
</evidence>
<feature type="region of interest" description="Disordered" evidence="1">
    <location>
        <begin position="1"/>
        <end position="26"/>
    </location>
</feature>
<comment type="caution">
    <text evidence="2">The sequence shown here is derived from an EMBL/GenBank/DDBJ whole genome shotgun (WGS) entry which is preliminary data.</text>
</comment>
<evidence type="ECO:0000313" key="2">
    <source>
        <dbReference type="EMBL" id="KAK2853708.1"/>
    </source>
</evidence>
<dbReference type="EMBL" id="JAUPFM010000004">
    <property type="protein sequence ID" value="KAK2853708.1"/>
    <property type="molecule type" value="Genomic_DNA"/>
</dbReference>
<protein>
    <submittedName>
        <fullName evidence="2">Uncharacterized protein</fullName>
    </submittedName>
</protein>
<gene>
    <name evidence="2" type="ORF">Q5P01_006369</name>
</gene>